<evidence type="ECO:0000259" key="4">
    <source>
        <dbReference type="PROSITE" id="PS51782"/>
    </source>
</evidence>
<accession>A0AAV7ECG3</accession>
<dbReference type="InterPro" id="IPR036779">
    <property type="entry name" value="LysM_dom_sf"/>
</dbReference>
<dbReference type="Pfam" id="PF23472">
    <property type="entry name" value="LysM2_CERK1_LYK3_4_5"/>
    <property type="match status" value="1"/>
</dbReference>
<feature type="domain" description="LysM" evidence="4">
    <location>
        <begin position="180"/>
        <end position="224"/>
    </location>
</feature>
<dbReference type="SUPFAM" id="SSF54106">
    <property type="entry name" value="LysM domain"/>
    <property type="match status" value="1"/>
</dbReference>
<dbReference type="InterPro" id="IPR011009">
    <property type="entry name" value="Kinase-like_dom_sf"/>
</dbReference>
<reference evidence="5 6" key="1">
    <citation type="submission" date="2021-07" db="EMBL/GenBank/DDBJ databases">
        <title>The Aristolochia fimbriata genome: insights into angiosperm evolution, floral development and chemical biosynthesis.</title>
        <authorList>
            <person name="Jiao Y."/>
        </authorList>
    </citation>
    <scope>NUCLEOTIDE SEQUENCE [LARGE SCALE GENOMIC DNA]</scope>
    <source>
        <strain evidence="5">IBCAS-2021</strain>
        <tissue evidence="5">Leaf</tissue>
    </source>
</reference>
<dbReference type="InterPro" id="IPR000719">
    <property type="entry name" value="Prot_kinase_dom"/>
</dbReference>
<dbReference type="PROSITE" id="PS50011">
    <property type="entry name" value="PROTEIN_KINASE_DOM"/>
    <property type="match status" value="1"/>
</dbReference>
<dbReference type="InterPro" id="IPR001245">
    <property type="entry name" value="Ser-Thr/Tyr_kinase_cat_dom"/>
</dbReference>
<dbReference type="EMBL" id="JAINDJ010000005">
    <property type="protein sequence ID" value="KAG9446550.1"/>
    <property type="molecule type" value="Genomic_DNA"/>
</dbReference>
<dbReference type="Pfam" id="PF23473">
    <property type="entry name" value="LysM3_LYK4_5"/>
    <property type="match status" value="1"/>
</dbReference>
<keyword evidence="1" id="KW-0472">Membrane</keyword>
<sequence>MVSLLRIHLVISLYFHLQLVSSQHPYDENECSNMGTSSYSCSITRAPCQTFIVYRAQQNYQTVSSISSLFNQDQTQLLSLNNLSESNSTRVSLNQEILIPVNCSCYQKFFFTIFSYNTSASDTYTSLACETFQALTKPQTLSEQNQYQEGKIPAGYNVSIPIKCACPDKFDRRNGVQHLVTYPVVEGDEVDRIAPMFNVSEEMIWEANGLEPNPTIFPLTTLLIPIHGIPVLPLMSSSPLPSNISPNPVSIDLTKVTSATSSNRSLYIVLGTGGFTVSVILVIAFAAILRSRKKQELKMQPSSARSSQNSNLSPDFLEGISKLRDPLFLYSLEELKFATKDFHEDNKINSSTHQGRINAVDLAVQKMSLAEANRVIDILTKINHRNIVKLHGFCHSFQPCLVFEYAGQGCLMDCLLKPAISSELTWERRISIAFDVAVGLHYLHCCTYPSYAHGNLKSRNVLITRDWRAKLTGFELTKPLPVAREYEKEDDKSSKQKTPECPCYGLASSKIDIFDLGVIFLEIITGKDALDGLVLQNPVSILMEGSSKGSPRGNEMLNDLVDPNLGGDYPAEDALCVVILAQACIQENLFQRPTMNDVLKALSKMI</sequence>
<dbReference type="PANTHER" id="PTHR45927">
    <property type="entry name" value="LYSM-DOMAIN RECEPTOR-LIKE KINASE-RELATED"/>
    <property type="match status" value="1"/>
</dbReference>
<evidence type="ECO:0000313" key="6">
    <source>
        <dbReference type="Proteomes" id="UP000825729"/>
    </source>
</evidence>
<proteinExistence type="predicted"/>
<dbReference type="InterPro" id="IPR018392">
    <property type="entry name" value="LysM"/>
</dbReference>
<dbReference type="SUPFAM" id="SSF56112">
    <property type="entry name" value="Protein kinase-like (PK-like)"/>
    <property type="match status" value="1"/>
</dbReference>
<dbReference type="InterPro" id="IPR056561">
    <property type="entry name" value="NFP_LYK_LysM1"/>
</dbReference>
<dbReference type="AlphaFoldDB" id="A0AAV7ECG3"/>
<dbReference type="CDD" id="cd00118">
    <property type="entry name" value="LysM"/>
    <property type="match status" value="1"/>
</dbReference>
<dbReference type="Pfam" id="PF07714">
    <property type="entry name" value="PK_Tyr_Ser-Thr"/>
    <property type="match status" value="1"/>
</dbReference>
<dbReference type="InterPro" id="IPR056563">
    <property type="entry name" value="LysM3_LYK4_5"/>
</dbReference>
<keyword evidence="1" id="KW-0812">Transmembrane</keyword>
<evidence type="ECO:0000313" key="5">
    <source>
        <dbReference type="EMBL" id="KAG9446550.1"/>
    </source>
</evidence>
<dbReference type="Gene3D" id="3.30.200.20">
    <property type="entry name" value="Phosphorylase Kinase, domain 1"/>
    <property type="match status" value="1"/>
</dbReference>
<gene>
    <name evidence="5" type="ORF">H6P81_012678</name>
</gene>
<keyword evidence="6" id="KW-1185">Reference proteome</keyword>
<dbReference type="PANTHER" id="PTHR45927:SF9">
    <property type="entry name" value="FAMILY PROTEIN _ PEPTIDOGLYCAN-BINDING LYSM DOMAIN-CONTAINING PROTEIN, PUTATIVE-RELATED"/>
    <property type="match status" value="1"/>
</dbReference>
<dbReference type="SMART" id="SM00257">
    <property type="entry name" value="LysM"/>
    <property type="match status" value="2"/>
</dbReference>
<feature type="chain" id="PRO_5043854602" description="Protein kinase domain-containing protein" evidence="2">
    <location>
        <begin position="23"/>
        <end position="606"/>
    </location>
</feature>
<organism evidence="5 6">
    <name type="scientific">Aristolochia fimbriata</name>
    <name type="common">White veined hardy Dutchman's pipe vine</name>
    <dbReference type="NCBI Taxonomy" id="158543"/>
    <lineage>
        <taxon>Eukaryota</taxon>
        <taxon>Viridiplantae</taxon>
        <taxon>Streptophyta</taxon>
        <taxon>Embryophyta</taxon>
        <taxon>Tracheophyta</taxon>
        <taxon>Spermatophyta</taxon>
        <taxon>Magnoliopsida</taxon>
        <taxon>Magnoliidae</taxon>
        <taxon>Piperales</taxon>
        <taxon>Aristolochiaceae</taxon>
        <taxon>Aristolochia</taxon>
    </lineage>
</organism>
<dbReference type="InterPro" id="IPR056562">
    <property type="entry name" value="LysM2_CERK1_LYK3_4_5"/>
</dbReference>
<keyword evidence="1" id="KW-1133">Transmembrane helix</keyword>
<dbReference type="GO" id="GO:0005886">
    <property type="term" value="C:plasma membrane"/>
    <property type="evidence" value="ECO:0007669"/>
    <property type="project" value="UniProtKB-ARBA"/>
</dbReference>
<feature type="signal peptide" evidence="2">
    <location>
        <begin position="1"/>
        <end position="22"/>
    </location>
</feature>
<dbReference type="InterPro" id="IPR052611">
    <property type="entry name" value="Plant_RLK_LysM"/>
</dbReference>
<dbReference type="GO" id="GO:0005524">
    <property type="term" value="F:ATP binding"/>
    <property type="evidence" value="ECO:0007669"/>
    <property type="project" value="InterPro"/>
</dbReference>
<dbReference type="Gene3D" id="3.10.350.10">
    <property type="entry name" value="LysM domain"/>
    <property type="match status" value="1"/>
</dbReference>
<feature type="transmembrane region" description="Helical" evidence="1">
    <location>
        <begin position="266"/>
        <end position="289"/>
    </location>
</feature>
<comment type="caution">
    <text evidence="5">The sequence shown here is derived from an EMBL/GenBank/DDBJ whole genome shotgun (WGS) entry which is preliminary data.</text>
</comment>
<evidence type="ECO:0000256" key="1">
    <source>
        <dbReference type="SAM" id="Phobius"/>
    </source>
</evidence>
<dbReference type="Proteomes" id="UP000825729">
    <property type="component" value="Unassembled WGS sequence"/>
</dbReference>
<evidence type="ECO:0008006" key="7">
    <source>
        <dbReference type="Google" id="ProtNLM"/>
    </source>
</evidence>
<dbReference type="Pfam" id="PF23446">
    <property type="entry name" value="LysM1_NFP_LYK"/>
    <property type="match status" value="1"/>
</dbReference>
<protein>
    <recommendedName>
        <fullName evidence="7">Protein kinase domain-containing protein</fullName>
    </recommendedName>
</protein>
<dbReference type="GO" id="GO:0004672">
    <property type="term" value="F:protein kinase activity"/>
    <property type="evidence" value="ECO:0007669"/>
    <property type="project" value="InterPro"/>
</dbReference>
<name>A0AAV7ECG3_ARIFI</name>
<dbReference type="Gene3D" id="1.10.510.10">
    <property type="entry name" value="Transferase(Phosphotransferase) domain 1"/>
    <property type="match status" value="1"/>
</dbReference>
<evidence type="ECO:0000259" key="3">
    <source>
        <dbReference type="PROSITE" id="PS50011"/>
    </source>
</evidence>
<feature type="domain" description="Protein kinase" evidence="3">
    <location>
        <begin position="264"/>
        <end position="606"/>
    </location>
</feature>
<keyword evidence="2" id="KW-0732">Signal</keyword>
<evidence type="ECO:0000256" key="2">
    <source>
        <dbReference type="SAM" id="SignalP"/>
    </source>
</evidence>
<dbReference type="PROSITE" id="PS51782">
    <property type="entry name" value="LYSM"/>
    <property type="match status" value="1"/>
</dbReference>